<evidence type="ECO:0000256" key="8">
    <source>
        <dbReference type="ARBA" id="ARBA00022771"/>
    </source>
</evidence>
<accession>A0AAN9IJY7</accession>
<dbReference type="InterPro" id="IPR044600">
    <property type="entry name" value="ATL1/ATL16-like"/>
</dbReference>
<dbReference type="InterPro" id="IPR001841">
    <property type="entry name" value="Znf_RING"/>
</dbReference>
<dbReference type="EC" id="2.3.2.27" evidence="4"/>
<feature type="domain" description="RING-type" evidence="16">
    <location>
        <begin position="48"/>
        <end position="90"/>
    </location>
</feature>
<evidence type="ECO:0000256" key="6">
    <source>
        <dbReference type="ARBA" id="ARBA00022692"/>
    </source>
</evidence>
<dbReference type="GO" id="GO:0016567">
    <property type="term" value="P:protein ubiquitination"/>
    <property type="evidence" value="ECO:0007669"/>
    <property type="project" value="InterPro"/>
</dbReference>
<keyword evidence="9" id="KW-0833">Ubl conjugation pathway</keyword>
<dbReference type="Pfam" id="PF13639">
    <property type="entry name" value="zf-RING_2"/>
    <property type="match status" value="1"/>
</dbReference>
<evidence type="ECO:0000256" key="3">
    <source>
        <dbReference type="ARBA" id="ARBA00004906"/>
    </source>
</evidence>
<proteinExistence type="inferred from homology"/>
<dbReference type="PANTHER" id="PTHR46913">
    <property type="entry name" value="RING-H2 FINGER PROTEIN ATL16"/>
    <property type="match status" value="1"/>
</dbReference>
<evidence type="ECO:0000256" key="4">
    <source>
        <dbReference type="ARBA" id="ARBA00012483"/>
    </source>
</evidence>
<evidence type="ECO:0000256" key="10">
    <source>
        <dbReference type="ARBA" id="ARBA00022833"/>
    </source>
</evidence>
<dbReference type="AlphaFoldDB" id="A0AAN9IJY7"/>
<dbReference type="Proteomes" id="UP001372338">
    <property type="component" value="Unassembled WGS sequence"/>
</dbReference>
<name>A0AAN9IJY7_CROPI</name>
<dbReference type="GO" id="GO:0008270">
    <property type="term" value="F:zinc ion binding"/>
    <property type="evidence" value="ECO:0007669"/>
    <property type="project" value="UniProtKB-KW"/>
</dbReference>
<dbReference type="EMBL" id="JAYWIO010000003">
    <property type="protein sequence ID" value="KAK7275486.1"/>
    <property type="molecule type" value="Genomic_DNA"/>
</dbReference>
<protein>
    <recommendedName>
        <fullName evidence="4">RING-type E3 ubiquitin transferase</fullName>
        <ecNumber evidence="4">2.3.2.27</ecNumber>
    </recommendedName>
</protein>
<evidence type="ECO:0000256" key="14">
    <source>
        <dbReference type="PROSITE-ProRule" id="PRU00175"/>
    </source>
</evidence>
<comment type="pathway">
    <text evidence="3">Protein modification; protein ubiquitination.</text>
</comment>
<dbReference type="SMART" id="SM00184">
    <property type="entry name" value="RING"/>
    <property type="match status" value="1"/>
</dbReference>
<reference evidence="17 18" key="1">
    <citation type="submission" date="2024-01" db="EMBL/GenBank/DDBJ databases">
        <title>The genomes of 5 underutilized Papilionoideae crops provide insights into root nodulation and disease resistanc.</title>
        <authorList>
            <person name="Yuan L."/>
        </authorList>
    </citation>
    <scope>NUCLEOTIDE SEQUENCE [LARGE SCALE GENOMIC DNA]</scope>
    <source>
        <strain evidence="17">ZHUSHIDOU_FW_LH</strain>
        <tissue evidence="17">Leaf</tissue>
    </source>
</reference>
<evidence type="ECO:0000256" key="1">
    <source>
        <dbReference type="ARBA" id="ARBA00000900"/>
    </source>
</evidence>
<organism evidence="17 18">
    <name type="scientific">Crotalaria pallida</name>
    <name type="common">Smooth rattlebox</name>
    <name type="synonym">Crotalaria striata</name>
    <dbReference type="NCBI Taxonomy" id="3830"/>
    <lineage>
        <taxon>Eukaryota</taxon>
        <taxon>Viridiplantae</taxon>
        <taxon>Streptophyta</taxon>
        <taxon>Embryophyta</taxon>
        <taxon>Tracheophyta</taxon>
        <taxon>Spermatophyta</taxon>
        <taxon>Magnoliopsida</taxon>
        <taxon>eudicotyledons</taxon>
        <taxon>Gunneridae</taxon>
        <taxon>Pentapetalae</taxon>
        <taxon>rosids</taxon>
        <taxon>fabids</taxon>
        <taxon>Fabales</taxon>
        <taxon>Fabaceae</taxon>
        <taxon>Papilionoideae</taxon>
        <taxon>50 kb inversion clade</taxon>
        <taxon>genistoids sensu lato</taxon>
        <taxon>core genistoids</taxon>
        <taxon>Crotalarieae</taxon>
        <taxon>Crotalaria</taxon>
    </lineage>
</organism>
<evidence type="ECO:0000256" key="2">
    <source>
        <dbReference type="ARBA" id="ARBA00004167"/>
    </source>
</evidence>
<dbReference type="InterPro" id="IPR013083">
    <property type="entry name" value="Znf_RING/FYVE/PHD"/>
</dbReference>
<keyword evidence="7" id="KW-0479">Metal-binding</keyword>
<dbReference type="SUPFAM" id="SSF57850">
    <property type="entry name" value="RING/U-box"/>
    <property type="match status" value="1"/>
</dbReference>
<evidence type="ECO:0000256" key="5">
    <source>
        <dbReference type="ARBA" id="ARBA00022679"/>
    </source>
</evidence>
<evidence type="ECO:0000259" key="16">
    <source>
        <dbReference type="PROSITE" id="PS50089"/>
    </source>
</evidence>
<keyword evidence="12" id="KW-0472">Membrane</keyword>
<dbReference type="GO" id="GO:0016020">
    <property type="term" value="C:membrane"/>
    <property type="evidence" value="ECO:0007669"/>
    <property type="project" value="UniProtKB-SubCell"/>
</dbReference>
<dbReference type="PANTHER" id="PTHR46913:SF1">
    <property type="entry name" value="RING-H2 FINGER PROTEIN ATL16"/>
    <property type="match status" value="1"/>
</dbReference>
<keyword evidence="5" id="KW-0808">Transferase</keyword>
<evidence type="ECO:0000313" key="18">
    <source>
        <dbReference type="Proteomes" id="UP001372338"/>
    </source>
</evidence>
<keyword evidence="15" id="KW-0732">Signal</keyword>
<evidence type="ECO:0000256" key="13">
    <source>
        <dbReference type="ARBA" id="ARBA00024209"/>
    </source>
</evidence>
<comment type="catalytic activity">
    <reaction evidence="1">
        <text>S-ubiquitinyl-[E2 ubiquitin-conjugating enzyme]-L-cysteine + [acceptor protein]-L-lysine = [E2 ubiquitin-conjugating enzyme]-L-cysteine + N(6)-ubiquitinyl-[acceptor protein]-L-lysine.</text>
        <dbReference type="EC" id="2.3.2.27"/>
    </reaction>
</comment>
<keyword evidence="6" id="KW-0812">Transmembrane</keyword>
<keyword evidence="10" id="KW-0862">Zinc</keyword>
<comment type="similarity">
    <text evidence="13">Belongs to the RING-type zinc finger family. ATL subfamily.</text>
</comment>
<sequence>MVTILIFLTTMMIAIVAHTFHKHLIQTFHKVLFKHKKENNEETESEFCAVCLSEFCKGEKVKSLPVCNHRYHADCIDAWLKNHITCPLCRNKIIDHVPNNNQQKHLKEFLFHVLQSCSDRLVVLIYMVLPACISETFPLVH</sequence>
<gene>
    <name evidence="17" type="ORF">RIF29_16605</name>
</gene>
<evidence type="ECO:0000256" key="11">
    <source>
        <dbReference type="ARBA" id="ARBA00022989"/>
    </source>
</evidence>
<feature type="chain" id="PRO_5042852972" description="RING-type E3 ubiquitin transferase" evidence="15">
    <location>
        <begin position="20"/>
        <end position="141"/>
    </location>
</feature>
<evidence type="ECO:0000256" key="15">
    <source>
        <dbReference type="SAM" id="SignalP"/>
    </source>
</evidence>
<comment type="subcellular location">
    <subcellularLocation>
        <location evidence="2">Membrane</location>
        <topology evidence="2">Single-pass membrane protein</topology>
    </subcellularLocation>
</comment>
<comment type="caution">
    <text evidence="17">The sequence shown here is derived from an EMBL/GenBank/DDBJ whole genome shotgun (WGS) entry which is preliminary data.</text>
</comment>
<evidence type="ECO:0000256" key="9">
    <source>
        <dbReference type="ARBA" id="ARBA00022786"/>
    </source>
</evidence>
<evidence type="ECO:0000313" key="17">
    <source>
        <dbReference type="EMBL" id="KAK7275486.1"/>
    </source>
</evidence>
<evidence type="ECO:0000256" key="12">
    <source>
        <dbReference type="ARBA" id="ARBA00023136"/>
    </source>
</evidence>
<keyword evidence="8 14" id="KW-0863">Zinc-finger</keyword>
<keyword evidence="18" id="KW-1185">Reference proteome</keyword>
<dbReference type="PROSITE" id="PS50089">
    <property type="entry name" value="ZF_RING_2"/>
    <property type="match status" value="1"/>
</dbReference>
<feature type="signal peptide" evidence="15">
    <location>
        <begin position="1"/>
        <end position="19"/>
    </location>
</feature>
<dbReference type="GO" id="GO:0061630">
    <property type="term" value="F:ubiquitin protein ligase activity"/>
    <property type="evidence" value="ECO:0007669"/>
    <property type="project" value="UniProtKB-EC"/>
</dbReference>
<dbReference type="Gene3D" id="3.30.40.10">
    <property type="entry name" value="Zinc/RING finger domain, C3HC4 (zinc finger)"/>
    <property type="match status" value="1"/>
</dbReference>
<evidence type="ECO:0000256" key="7">
    <source>
        <dbReference type="ARBA" id="ARBA00022723"/>
    </source>
</evidence>
<keyword evidence="11" id="KW-1133">Transmembrane helix</keyword>